<evidence type="ECO:0000313" key="11">
    <source>
        <dbReference type="Proteomes" id="UP000265691"/>
    </source>
</evidence>
<feature type="transmembrane region" description="Helical" evidence="9">
    <location>
        <begin position="66"/>
        <end position="85"/>
    </location>
</feature>
<dbReference type="NCBIfam" id="TIGR00077">
    <property type="entry name" value="lspA"/>
    <property type="match status" value="1"/>
</dbReference>
<dbReference type="EMBL" id="NRHC01000032">
    <property type="protein sequence ID" value="RIY33452.1"/>
    <property type="molecule type" value="Genomic_DNA"/>
</dbReference>
<comment type="caution">
    <text evidence="10">The sequence shown here is derived from an EMBL/GenBank/DDBJ whole genome shotgun (WGS) entry which is preliminary data.</text>
</comment>
<evidence type="ECO:0000256" key="7">
    <source>
        <dbReference type="ARBA" id="ARBA00022989"/>
    </source>
</evidence>
<proteinExistence type="inferred from homology"/>
<evidence type="ECO:0000313" key="10">
    <source>
        <dbReference type="EMBL" id="RIY33452.1"/>
    </source>
</evidence>
<evidence type="ECO:0000256" key="8">
    <source>
        <dbReference type="ARBA" id="ARBA00023136"/>
    </source>
</evidence>
<evidence type="ECO:0000256" key="4">
    <source>
        <dbReference type="ARBA" id="ARBA00022692"/>
    </source>
</evidence>
<name>A0A3A1Y595_9GAMM</name>
<comment type="subcellular location">
    <subcellularLocation>
        <location evidence="9">Cell membrane</location>
        <topology evidence="9">Multi-pass membrane protein</topology>
    </subcellularLocation>
</comment>
<dbReference type="Proteomes" id="UP000265691">
    <property type="component" value="Unassembled WGS sequence"/>
</dbReference>
<feature type="transmembrane region" description="Helical" evidence="9">
    <location>
        <begin position="138"/>
        <end position="163"/>
    </location>
</feature>
<gene>
    <name evidence="9 10" type="primary">lspA</name>
    <name evidence="10" type="ORF">CKF54_02835</name>
</gene>
<organism evidence="10 11">
    <name type="scientific">Psittacicella hinzii</name>
    <dbReference type="NCBI Taxonomy" id="2028575"/>
    <lineage>
        <taxon>Bacteria</taxon>
        <taxon>Pseudomonadati</taxon>
        <taxon>Pseudomonadota</taxon>
        <taxon>Gammaproteobacteria</taxon>
        <taxon>Pasteurellales</taxon>
        <taxon>Psittacicellaceae</taxon>
        <taxon>Psittacicella</taxon>
    </lineage>
</organism>
<keyword evidence="4 9" id="KW-0812">Transmembrane</keyword>
<dbReference type="PANTHER" id="PTHR33695:SF1">
    <property type="entry name" value="LIPOPROTEIN SIGNAL PEPTIDASE"/>
    <property type="match status" value="1"/>
</dbReference>
<accession>A0A3A1Y595</accession>
<dbReference type="AlphaFoldDB" id="A0A3A1Y595"/>
<keyword evidence="2 9" id="KW-1003">Cell membrane</keyword>
<evidence type="ECO:0000256" key="3">
    <source>
        <dbReference type="ARBA" id="ARBA00022670"/>
    </source>
</evidence>
<protein>
    <recommendedName>
        <fullName evidence="9">Lipoprotein signal peptidase</fullName>
        <ecNumber evidence="9">3.4.23.36</ecNumber>
    </recommendedName>
    <alternativeName>
        <fullName evidence="9">Prolipoprotein signal peptidase</fullName>
    </alternativeName>
    <alternativeName>
        <fullName evidence="9">Signal peptidase II</fullName>
        <shortName evidence="9">SPase II</shortName>
    </alternativeName>
</protein>
<evidence type="ECO:0000256" key="5">
    <source>
        <dbReference type="ARBA" id="ARBA00022750"/>
    </source>
</evidence>
<dbReference type="GO" id="GO:0004190">
    <property type="term" value="F:aspartic-type endopeptidase activity"/>
    <property type="evidence" value="ECO:0007669"/>
    <property type="project" value="UniProtKB-UniRule"/>
</dbReference>
<keyword evidence="3 9" id="KW-0645">Protease</keyword>
<feature type="active site" evidence="9">
    <location>
        <position position="128"/>
    </location>
</feature>
<comment type="caution">
    <text evidence="9">Lacks conserved residue(s) required for the propagation of feature annotation.</text>
</comment>
<sequence>MQNRLIVLGLGLLVILVGLDWYSKYYFDTNFYYGQSVAVLGEKFLQWTLVYNYGFSFSIGSDYPNLMRIVVGSFATLVGVYLTYISSKTFAYPHSTFSEKVTAFAQICVAAGAFGNGVERILFGRVIDFIHFTFGESWSFAVFNLADVWINIGIYIIVINYIVTYLKNRQG</sequence>
<feature type="active site" evidence="9">
    <location>
        <position position="147"/>
    </location>
</feature>
<dbReference type="PANTHER" id="PTHR33695">
    <property type="entry name" value="LIPOPROTEIN SIGNAL PEPTIDASE"/>
    <property type="match status" value="1"/>
</dbReference>
<keyword evidence="11" id="KW-1185">Reference proteome</keyword>
<comment type="similarity">
    <text evidence="1 9">Belongs to the peptidase A8 family.</text>
</comment>
<dbReference type="OrthoDB" id="9810259at2"/>
<dbReference type="EC" id="3.4.23.36" evidence="9"/>
<evidence type="ECO:0000256" key="6">
    <source>
        <dbReference type="ARBA" id="ARBA00022801"/>
    </source>
</evidence>
<dbReference type="UniPathway" id="UPA00665"/>
<evidence type="ECO:0000256" key="1">
    <source>
        <dbReference type="ARBA" id="ARBA00006139"/>
    </source>
</evidence>
<dbReference type="Pfam" id="PF01252">
    <property type="entry name" value="Peptidase_A8"/>
    <property type="match status" value="1"/>
</dbReference>
<reference evidence="10 11" key="1">
    <citation type="submission" date="2017-08" db="EMBL/GenBank/DDBJ databases">
        <title>Reclassification of Bisgaard taxon 37 and 44.</title>
        <authorList>
            <person name="Christensen H."/>
        </authorList>
    </citation>
    <scope>NUCLEOTIDE SEQUENCE [LARGE SCALE GENOMIC DNA]</scope>
    <source>
        <strain evidence="10 11">B96_3</strain>
    </source>
</reference>
<keyword evidence="5 9" id="KW-0064">Aspartyl protease</keyword>
<keyword evidence="8 9" id="KW-0472">Membrane</keyword>
<dbReference type="RefSeq" id="WP_119524773.1">
    <property type="nucleotide sequence ID" value="NZ_NRHC01000032.1"/>
</dbReference>
<evidence type="ECO:0000256" key="2">
    <source>
        <dbReference type="ARBA" id="ARBA00022475"/>
    </source>
</evidence>
<comment type="pathway">
    <text evidence="9">Protein modification; lipoprotein biosynthesis (signal peptide cleavage).</text>
</comment>
<evidence type="ECO:0000256" key="9">
    <source>
        <dbReference type="HAMAP-Rule" id="MF_00161"/>
    </source>
</evidence>
<comment type="catalytic activity">
    <reaction evidence="9">
        <text>Release of signal peptides from bacterial membrane prolipoproteins. Hydrolyzes -Xaa-Yaa-Zaa-|-(S,diacylglyceryl)Cys-, in which Xaa is hydrophobic (preferably Leu), and Yaa (Ala or Ser) and Zaa (Gly or Ala) have small, neutral side chains.</text>
        <dbReference type="EC" id="3.4.23.36"/>
    </reaction>
</comment>
<dbReference type="InterPro" id="IPR001872">
    <property type="entry name" value="Peptidase_A8"/>
</dbReference>
<feature type="transmembrane region" description="Helical" evidence="9">
    <location>
        <begin position="5"/>
        <end position="23"/>
    </location>
</feature>
<dbReference type="GO" id="GO:0005886">
    <property type="term" value="C:plasma membrane"/>
    <property type="evidence" value="ECO:0007669"/>
    <property type="project" value="UniProtKB-SubCell"/>
</dbReference>
<keyword evidence="6 9" id="KW-0378">Hydrolase</keyword>
<comment type="function">
    <text evidence="9">This protein specifically catalyzes the removal of signal peptides from prolipoproteins.</text>
</comment>
<dbReference type="GO" id="GO:0006508">
    <property type="term" value="P:proteolysis"/>
    <property type="evidence" value="ECO:0007669"/>
    <property type="project" value="UniProtKB-KW"/>
</dbReference>
<keyword evidence="7 9" id="KW-1133">Transmembrane helix</keyword>
<dbReference type="HAMAP" id="MF_00161">
    <property type="entry name" value="LspA"/>
    <property type="match status" value="1"/>
</dbReference>